<feature type="region of interest" description="Disordered" evidence="2">
    <location>
        <begin position="335"/>
        <end position="418"/>
    </location>
</feature>
<evidence type="ECO:0000313" key="4">
    <source>
        <dbReference type="EMBL" id="KAF5957600.1"/>
    </source>
</evidence>
<protein>
    <recommendedName>
        <fullName evidence="3">TORTIFOLIA1/SINE1-2 N-terminal domain-containing protein</fullName>
    </recommendedName>
</protein>
<dbReference type="FunFam" id="1.25.10.10:FF:000549">
    <property type="entry name" value="ARM repeat superfamily protein"/>
    <property type="match status" value="1"/>
</dbReference>
<evidence type="ECO:0000256" key="2">
    <source>
        <dbReference type="SAM" id="MobiDB-lite"/>
    </source>
</evidence>
<dbReference type="InterPro" id="IPR057600">
    <property type="entry name" value="TORTIFOLIA1/SINE1-2_N"/>
</dbReference>
<keyword evidence="5" id="KW-1185">Reference proteome</keyword>
<comment type="caution">
    <text evidence="4">The sequence shown here is derived from an EMBL/GenBank/DDBJ whole genome shotgun (WGS) entry which is preliminary data.</text>
</comment>
<proteinExistence type="predicted"/>
<name>A0A7J7HXN3_CAMSI</name>
<reference evidence="5" key="1">
    <citation type="journal article" date="2020" name="Nat. Commun.">
        <title>Genome assembly of wild tea tree DASZ reveals pedigree and selection history of tea varieties.</title>
        <authorList>
            <person name="Zhang W."/>
            <person name="Zhang Y."/>
            <person name="Qiu H."/>
            <person name="Guo Y."/>
            <person name="Wan H."/>
            <person name="Zhang X."/>
            <person name="Scossa F."/>
            <person name="Alseekh S."/>
            <person name="Zhang Q."/>
            <person name="Wang P."/>
            <person name="Xu L."/>
            <person name="Schmidt M.H."/>
            <person name="Jia X."/>
            <person name="Li D."/>
            <person name="Zhu A."/>
            <person name="Guo F."/>
            <person name="Chen W."/>
            <person name="Ni D."/>
            <person name="Usadel B."/>
            <person name="Fernie A.R."/>
            <person name="Wen W."/>
        </authorList>
    </citation>
    <scope>NUCLEOTIDE SEQUENCE [LARGE SCALE GENOMIC DNA]</scope>
    <source>
        <strain evidence="5">cv. G240</strain>
    </source>
</reference>
<dbReference type="PANTHER" id="PTHR31355">
    <property type="entry name" value="MICROTUBULE-ASSOCIATED PROTEIN TORTIFOLIA1"/>
    <property type="match status" value="1"/>
</dbReference>
<dbReference type="PROSITE" id="PS50077">
    <property type="entry name" value="HEAT_REPEAT"/>
    <property type="match status" value="1"/>
</dbReference>
<feature type="compositionally biased region" description="Polar residues" evidence="2">
    <location>
        <begin position="382"/>
        <end position="402"/>
    </location>
</feature>
<dbReference type="GO" id="GO:0008017">
    <property type="term" value="F:microtubule binding"/>
    <property type="evidence" value="ECO:0007669"/>
    <property type="project" value="InterPro"/>
</dbReference>
<dbReference type="InterPro" id="IPR011989">
    <property type="entry name" value="ARM-like"/>
</dbReference>
<sequence length="684" mass="74282">MSEQIASDKAEPKPLPKTGTRHRPPPSSSGNAAGNTSCATASTLKPPPPPTMALAASTRDLKHRVLTCLNKLSDRDTHSSAAAELESIARTLTHDSIPPFLSSISATDASDKSPVRKQCVRLISLLSQSHGDSLSPYLSKLLSAVVRRLRDPDSAVRSACIDATSSISSHITKPPFTSIVKPLIDALVTEQDQNSQIGASLCLAAAIDASPDPDAMYLKKLLPRIEKLLKCDSFKAKPALLTVIGNVIGVGGASSHQTVKRLVPCLVEFIGSEDWSARKAAAEALVSLAVVEREMLMEFKAVCLKTFEAKKMDKVKIVRETMIQLVGAWTEIPDVLDEVSPPPEPQSFSREDSNDGQHPPGSKTSCMVNSGAPQMRKKSIPANGSSFPDDSVATTAQESPLDSSDKKSGPAMFRKLDRKKSTDWKIEITTPQEPSMMVVCEDEDMKGSEKGEKVRSRFAKPETKQTFFNKNADDKKFGGVKAGSGVVPCHDESLQSNVVVGNITEYTHGSQKEFEDLSLIRKQLVHIENQQSSLLNLLQTFMGSSQNGIHSLETRVHGLELALDEISHDLAMSTARLSNVESEGTTCCKLPGAEFFSPKFWRRTEPRHSTSGFSSSRGTEPMIALRNIANTNGNSETFKMDHRRFRLQGSDQFIVNPLSAIPSDSCGMSEVSSNRVSKNIRDAK</sequence>
<feature type="compositionally biased region" description="Polar residues" evidence="2">
    <location>
        <begin position="28"/>
        <end position="43"/>
    </location>
</feature>
<dbReference type="AlphaFoldDB" id="A0A7J7HXN3"/>
<dbReference type="Gene3D" id="1.25.10.10">
    <property type="entry name" value="Leucine-rich Repeat Variant"/>
    <property type="match status" value="1"/>
</dbReference>
<dbReference type="EMBL" id="JACBKZ010000002">
    <property type="protein sequence ID" value="KAF5957600.1"/>
    <property type="molecule type" value="Genomic_DNA"/>
</dbReference>
<dbReference type="Pfam" id="PF24714">
    <property type="entry name" value="TOR1L1_N"/>
    <property type="match status" value="1"/>
</dbReference>
<dbReference type="SUPFAM" id="SSF48371">
    <property type="entry name" value="ARM repeat"/>
    <property type="match status" value="1"/>
</dbReference>
<accession>A0A7J7HXN3</accession>
<dbReference type="GO" id="GO:0005874">
    <property type="term" value="C:microtubule"/>
    <property type="evidence" value="ECO:0007669"/>
    <property type="project" value="InterPro"/>
</dbReference>
<evidence type="ECO:0000313" key="5">
    <source>
        <dbReference type="Proteomes" id="UP000593564"/>
    </source>
</evidence>
<feature type="compositionally biased region" description="Basic and acidic residues" evidence="2">
    <location>
        <begin position="1"/>
        <end position="14"/>
    </location>
</feature>
<evidence type="ECO:0000259" key="3">
    <source>
        <dbReference type="Pfam" id="PF24714"/>
    </source>
</evidence>
<feature type="region of interest" description="Disordered" evidence="2">
    <location>
        <begin position="1"/>
        <end position="54"/>
    </location>
</feature>
<evidence type="ECO:0000256" key="1">
    <source>
        <dbReference type="PROSITE-ProRule" id="PRU00103"/>
    </source>
</evidence>
<gene>
    <name evidence="4" type="ORF">HYC85_004825</name>
</gene>
<dbReference type="Proteomes" id="UP000593564">
    <property type="component" value="Unassembled WGS sequence"/>
</dbReference>
<reference evidence="4 5" key="2">
    <citation type="submission" date="2020-07" db="EMBL/GenBank/DDBJ databases">
        <title>Genome assembly of wild tea tree DASZ reveals pedigree and selection history of tea varieties.</title>
        <authorList>
            <person name="Zhang W."/>
        </authorList>
    </citation>
    <scope>NUCLEOTIDE SEQUENCE [LARGE SCALE GENOMIC DNA]</scope>
    <source>
        <strain evidence="5">cv. G240</strain>
        <tissue evidence="4">Leaf</tissue>
    </source>
</reference>
<feature type="compositionally biased region" description="Polar residues" evidence="2">
    <location>
        <begin position="362"/>
        <end position="372"/>
    </location>
</feature>
<dbReference type="InterPro" id="IPR033337">
    <property type="entry name" value="TORTIFOLIA1/SINE1-2"/>
</dbReference>
<feature type="repeat" description="HEAT" evidence="1">
    <location>
        <begin position="262"/>
        <end position="298"/>
    </location>
</feature>
<dbReference type="InterPro" id="IPR016024">
    <property type="entry name" value="ARM-type_fold"/>
</dbReference>
<feature type="domain" description="TORTIFOLIA1/SINE1-2 N-terminal" evidence="3">
    <location>
        <begin position="60"/>
        <end position="330"/>
    </location>
</feature>
<dbReference type="PANTHER" id="PTHR31355:SF8">
    <property type="entry name" value="TORTIFOLIA1-LIKE PROTEIN 3"/>
    <property type="match status" value="1"/>
</dbReference>
<dbReference type="InterPro" id="IPR021133">
    <property type="entry name" value="HEAT_type_2"/>
</dbReference>
<organism evidence="4 5">
    <name type="scientific">Camellia sinensis</name>
    <name type="common">Tea plant</name>
    <name type="synonym">Thea sinensis</name>
    <dbReference type="NCBI Taxonomy" id="4442"/>
    <lineage>
        <taxon>Eukaryota</taxon>
        <taxon>Viridiplantae</taxon>
        <taxon>Streptophyta</taxon>
        <taxon>Embryophyta</taxon>
        <taxon>Tracheophyta</taxon>
        <taxon>Spermatophyta</taxon>
        <taxon>Magnoliopsida</taxon>
        <taxon>eudicotyledons</taxon>
        <taxon>Gunneridae</taxon>
        <taxon>Pentapetalae</taxon>
        <taxon>asterids</taxon>
        <taxon>Ericales</taxon>
        <taxon>Theaceae</taxon>
        <taxon>Camellia</taxon>
    </lineage>
</organism>